<feature type="region of interest" description="Disordered" evidence="9">
    <location>
        <begin position="116"/>
        <end position="149"/>
    </location>
</feature>
<dbReference type="InterPro" id="IPR013155">
    <property type="entry name" value="M/V/L/I-tRNA-synth_anticd-bd"/>
</dbReference>
<comment type="similarity">
    <text evidence="1">Belongs to the class-I aminoacyl-tRNA synthetase family.</text>
</comment>
<dbReference type="PANTHER" id="PTHR45794">
    <property type="entry name" value="LEUCYL-TRNA SYNTHETASE"/>
    <property type="match status" value="1"/>
</dbReference>
<dbReference type="GO" id="GO:0006429">
    <property type="term" value="P:leucyl-tRNA aminoacylation"/>
    <property type="evidence" value="ECO:0007669"/>
    <property type="project" value="InterPro"/>
</dbReference>
<evidence type="ECO:0000256" key="3">
    <source>
        <dbReference type="ARBA" id="ARBA00022598"/>
    </source>
</evidence>
<dbReference type="Pfam" id="PF24810">
    <property type="entry name" value="RBD_LARS1"/>
    <property type="match status" value="1"/>
</dbReference>
<keyword evidence="3 14" id="KW-0436">Ligase</keyword>
<reference evidence="14" key="1">
    <citation type="submission" date="2017-11" db="EMBL/GenBank/DDBJ databases">
        <title>The sensing device of the deep-sea amphipod.</title>
        <authorList>
            <person name="Kobayashi H."/>
            <person name="Nagahama T."/>
            <person name="Arai W."/>
            <person name="Sasagawa Y."/>
            <person name="Umeda M."/>
            <person name="Hayashi T."/>
            <person name="Nikaido I."/>
            <person name="Watanabe H."/>
            <person name="Oguri K."/>
            <person name="Kitazato H."/>
            <person name="Fujioka K."/>
            <person name="Kido Y."/>
            <person name="Takami H."/>
        </authorList>
    </citation>
    <scope>NUCLEOTIDE SEQUENCE</scope>
    <source>
        <tissue evidence="14">Whole body</tissue>
    </source>
</reference>
<keyword evidence="7" id="KW-0030">Aminoacyl-tRNA synthetase</keyword>
<dbReference type="Pfam" id="PF00133">
    <property type="entry name" value="tRNA-synt_1"/>
    <property type="match status" value="2"/>
</dbReference>
<dbReference type="NCBIfam" id="TIGR00395">
    <property type="entry name" value="leuS_arch"/>
    <property type="match status" value="1"/>
</dbReference>
<evidence type="ECO:0000256" key="5">
    <source>
        <dbReference type="ARBA" id="ARBA00022840"/>
    </source>
</evidence>
<evidence type="ECO:0000256" key="2">
    <source>
        <dbReference type="ARBA" id="ARBA00013164"/>
    </source>
</evidence>
<dbReference type="SUPFAM" id="SSF47323">
    <property type="entry name" value="Anticodon-binding domain of a subclass of class I aminoacyl-tRNA synthetases"/>
    <property type="match status" value="1"/>
</dbReference>
<organism evidence="14">
    <name type="scientific">Hirondellea gigas</name>
    <dbReference type="NCBI Taxonomy" id="1518452"/>
    <lineage>
        <taxon>Eukaryota</taxon>
        <taxon>Metazoa</taxon>
        <taxon>Ecdysozoa</taxon>
        <taxon>Arthropoda</taxon>
        <taxon>Crustacea</taxon>
        <taxon>Multicrustacea</taxon>
        <taxon>Malacostraca</taxon>
        <taxon>Eumalacostraca</taxon>
        <taxon>Peracarida</taxon>
        <taxon>Amphipoda</taxon>
        <taxon>Amphilochidea</taxon>
        <taxon>Lysianassida</taxon>
        <taxon>Lysianassidira</taxon>
        <taxon>Lysianassoidea</taxon>
        <taxon>Lysianassidae</taxon>
        <taxon>Hirondellea</taxon>
    </lineage>
</organism>
<evidence type="ECO:0000256" key="7">
    <source>
        <dbReference type="ARBA" id="ARBA00023146"/>
    </source>
</evidence>
<dbReference type="Gene3D" id="3.90.740.10">
    <property type="entry name" value="Valyl/Leucyl/Isoleucyl-tRNA synthetase, editing domain"/>
    <property type="match status" value="1"/>
</dbReference>
<name>A0A6A7FPE5_9CRUS</name>
<feature type="domain" description="Aminoacyl-tRNA synthetase class Ia" evidence="10">
    <location>
        <begin position="183"/>
        <end position="760"/>
    </location>
</feature>
<proteinExistence type="evidence at transcript level"/>
<dbReference type="InterPro" id="IPR014729">
    <property type="entry name" value="Rossmann-like_a/b/a_fold"/>
</dbReference>
<dbReference type="PANTHER" id="PTHR45794:SF1">
    <property type="entry name" value="LEUCINE--TRNA LIGASE, CYTOPLASMIC"/>
    <property type="match status" value="1"/>
</dbReference>
<evidence type="ECO:0000256" key="6">
    <source>
        <dbReference type="ARBA" id="ARBA00022917"/>
    </source>
</evidence>
<feature type="domain" description="Aminoacyl-tRNA synthetase class Ia" evidence="10">
    <location>
        <begin position="20"/>
        <end position="104"/>
    </location>
</feature>
<dbReference type="GO" id="GO:0002161">
    <property type="term" value="F:aminoacyl-tRNA deacylase activity"/>
    <property type="evidence" value="ECO:0007669"/>
    <property type="project" value="InterPro"/>
</dbReference>
<evidence type="ECO:0000259" key="13">
    <source>
        <dbReference type="Pfam" id="PF24810"/>
    </source>
</evidence>
<keyword evidence="5" id="KW-0067">ATP-binding</keyword>
<dbReference type="EMBL" id="IACT01000926">
    <property type="protein sequence ID" value="LAC20298.1"/>
    <property type="molecule type" value="mRNA"/>
</dbReference>
<protein>
    <recommendedName>
        <fullName evidence="2">leucine--tRNA ligase</fullName>
        <ecNumber evidence="2">6.1.1.4</ecNumber>
    </recommendedName>
    <alternativeName>
        <fullName evidence="8">Leucyl-tRNA synthetase</fullName>
    </alternativeName>
</protein>
<dbReference type="FunFam" id="3.90.740.10:FF:000001">
    <property type="entry name" value="Leucine--tRNA ligase, cytoplasmic"/>
    <property type="match status" value="1"/>
</dbReference>
<dbReference type="GO" id="GO:0004823">
    <property type="term" value="F:leucine-tRNA ligase activity"/>
    <property type="evidence" value="ECO:0007669"/>
    <property type="project" value="UniProtKB-EC"/>
</dbReference>
<evidence type="ECO:0000256" key="9">
    <source>
        <dbReference type="SAM" id="MobiDB-lite"/>
    </source>
</evidence>
<evidence type="ECO:0000259" key="12">
    <source>
        <dbReference type="Pfam" id="PF22947"/>
    </source>
</evidence>
<dbReference type="GO" id="GO:0005524">
    <property type="term" value="F:ATP binding"/>
    <property type="evidence" value="ECO:0007669"/>
    <property type="project" value="UniProtKB-KW"/>
</dbReference>
<dbReference type="AlphaFoldDB" id="A0A6A7FPE5"/>
<dbReference type="Gene3D" id="1.10.730.10">
    <property type="entry name" value="Isoleucyl-tRNA Synthetase, Domain 1"/>
    <property type="match status" value="1"/>
</dbReference>
<evidence type="ECO:0000256" key="4">
    <source>
        <dbReference type="ARBA" id="ARBA00022741"/>
    </source>
</evidence>
<dbReference type="SUPFAM" id="SSF50677">
    <property type="entry name" value="ValRS/IleRS/LeuRS editing domain"/>
    <property type="match status" value="1"/>
</dbReference>
<dbReference type="Gene3D" id="3.40.50.620">
    <property type="entry name" value="HUPs"/>
    <property type="match status" value="1"/>
</dbReference>
<dbReference type="InterPro" id="IPR004493">
    <property type="entry name" value="Leu-tRNA-synth_Ia_arc/euk"/>
</dbReference>
<dbReference type="InterPro" id="IPR009080">
    <property type="entry name" value="tRNAsynth_Ia_anticodon-bd"/>
</dbReference>
<keyword evidence="6" id="KW-0648">Protein biosynthesis</keyword>
<dbReference type="Pfam" id="PF22947">
    <property type="entry name" value="ULD_3"/>
    <property type="match status" value="1"/>
</dbReference>
<evidence type="ECO:0000313" key="14">
    <source>
        <dbReference type="EMBL" id="LAC20298.1"/>
    </source>
</evidence>
<dbReference type="InterPro" id="IPR054509">
    <property type="entry name" value="LARS1_ULD"/>
</dbReference>
<feature type="domain" description="Leucine--tRNA ligase ubiquitin-like" evidence="12">
    <location>
        <begin position="1073"/>
        <end position="1162"/>
    </location>
</feature>
<dbReference type="NCBIfam" id="NF008957">
    <property type="entry name" value="PRK12300.1"/>
    <property type="match status" value="1"/>
</dbReference>
<accession>A0A6A7FPE5</accession>
<dbReference type="InterPro" id="IPR002300">
    <property type="entry name" value="aa-tRNA-synth_Ia"/>
</dbReference>
<evidence type="ECO:0000256" key="1">
    <source>
        <dbReference type="ARBA" id="ARBA00005594"/>
    </source>
</evidence>
<evidence type="ECO:0000256" key="8">
    <source>
        <dbReference type="ARBA" id="ARBA00030520"/>
    </source>
</evidence>
<evidence type="ECO:0000259" key="11">
    <source>
        <dbReference type="Pfam" id="PF08264"/>
    </source>
</evidence>
<feature type="domain" description="Leucine--tRNA ligase RagD-binding" evidence="13">
    <location>
        <begin position="948"/>
        <end position="1020"/>
    </location>
</feature>
<dbReference type="Pfam" id="PF08264">
    <property type="entry name" value="Anticodon_1"/>
    <property type="match status" value="1"/>
</dbReference>
<feature type="domain" description="Methionyl/Valyl/Leucyl/Isoleucyl-tRNA synthetase anticodon-binding" evidence="11">
    <location>
        <begin position="799"/>
        <end position="931"/>
    </location>
</feature>
<dbReference type="InterPro" id="IPR009008">
    <property type="entry name" value="Val/Leu/Ile-tRNA-synth_edit"/>
</dbReference>
<dbReference type="EC" id="6.1.1.4" evidence="2"/>
<keyword evidence="4" id="KW-0547">Nucleotide-binding</keyword>
<evidence type="ECO:0000259" key="10">
    <source>
        <dbReference type="Pfam" id="PF00133"/>
    </source>
</evidence>
<dbReference type="FunFam" id="3.40.50.620:FF:000326">
    <property type="entry name" value="Leucine--tRNA ligase, cytoplasmic"/>
    <property type="match status" value="1"/>
</dbReference>
<dbReference type="SUPFAM" id="SSF52374">
    <property type="entry name" value="Nucleotidylyl transferase"/>
    <property type="match status" value="1"/>
</dbReference>
<dbReference type="InterPro" id="IPR055416">
    <property type="entry name" value="RBD_LARS1"/>
</dbReference>
<sequence>MPKDMSRKKLEDLSVIEVTVQKNWQDEKIFEQDAPPKPKDGKEQPKYMATFPYPYMNGRLHLGHTFSLSKCEFAIGYQRMKGKRCLFPFGMHCTGMPIKASSDKLKRELEQFGFPPQFPATDDAAPQEEEEERSAEPIIKDKSKSKKSKAMAKSGGFKYQWQIMRSLGLKDDEIRKFTETDYWLDYFPPATKEDLMRAGMHVDWRRTFITTDRNPYYDSFVRWQFLRLKERNKIGFGKRYSIFSPKDDQPCMDHDRASGEGVAPQEYTLIKMRVQQLPPALQKVKAVASKSEKVFLVAATLRPETMYGQTNCWLGPDLRYIAVETRTGEVFISTKRAARNMAYQGILAKDNVVEPLLEVKGHELMGVKLAAPLTSYKTIYTLPMLTVKEDKGTGVVTSVPSDAPDDYAALVDLKNKPALREKYGISEAMVAFDPIPIIDVPEYGNLSAPTICESMGIKSQNDRDLLAEAKEKVYLKSFYEGVLLVGDFKGKKVQDVKKSVQDLLLKEKEAVMYQEPEKLVMSRSADECVVALCDQWYLKYGEAQWRSITQQALDSLNTFHDEVRKNFEYTLGWLKEYACSRTYGLGTKLPWDEHWLIESLSDSTIYMAYYTVAHILQKNFDGSSGNDYGIKPEHMTPEVWDYVFFQTDKAPKTSIKNDVLLKMRREFEYWYPVDLRVSGKDLIQNHLTYYLYNHCAIWEKKPDRWPQGIRANGHLLLNSEKMSKSTGNFMTLSDAIDTYGADAMRLALANSGDSIEDANFETSVADSAVLRLWTFLELVKELLAEADKMRTGTTYSVNDKMFSAEMDLKIQQSDENYNDMVFKEALRTCYFEYSNLFNQYRERAIVQGGLHRDVVMRYLSTQVLILSPICPHICDYIWKDLLGNNTSIIHAPWPKFSTPDLALVRASEYLADISHTFRLRVKNAMIVRNKKGSSVKSDEKASHGVIWVAKTFPDWQSTILAKMHQLYTSNGNALPDNKEIAKALGGMPELKKYMKKTMPFAQTVKERAGSVGEAAFRNTVEFDEVKIINESIGYLKDTLELEGLETKWTHECSEDDKMKSEVIPGQPFLALSTAPNVVINIVNPQIYTSLFTYGVSIFDSDSSSNVLARIIRQEKAVKPSMKLSLHRYSDPLLGTRVIPNMNTPLHGTTPITDADVFKLEGAVVTVAGKPLGNKILLMLS</sequence>